<dbReference type="Proteomes" id="UP000184330">
    <property type="component" value="Unassembled WGS sequence"/>
</dbReference>
<dbReference type="AlphaFoldDB" id="A0A1L7XK29"/>
<dbReference type="EMBL" id="FJOG01000030">
    <property type="protein sequence ID" value="CZR65402.1"/>
    <property type="molecule type" value="Genomic_DNA"/>
</dbReference>
<organism evidence="2 3">
    <name type="scientific">Phialocephala subalpina</name>
    <dbReference type="NCBI Taxonomy" id="576137"/>
    <lineage>
        <taxon>Eukaryota</taxon>
        <taxon>Fungi</taxon>
        <taxon>Dikarya</taxon>
        <taxon>Ascomycota</taxon>
        <taxon>Pezizomycotina</taxon>
        <taxon>Leotiomycetes</taxon>
        <taxon>Helotiales</taxon>
        <taxon>Mollisiaceae</taxon>
        <taxon>Phialocephala</taxon>
        <taxon>Phialocephala fortinii species complex</taxon>
    </lineage>
</organism>
<feature type="compositionally biased region" description="Basic residues" evidence="1">
    <location>
        <begin position="17"/>
        <end position="31"/>
    </location>
</feature>
<reference evidence="2 3" key="1">
    <citation type="submission" date="2016-03" db="EMBL/GenBank/DDBJ databases">
        <authorList>
            <person name="Ploux O."/>
        </authorList>
    </citation>
    <scope>NUCLEOTIDE SEQUENCE [LARGE SCALE GENOMIC DNA]</scope>
    <source>
        <strain evidence="2 3">UAMH 11012</strain>
    </source>
</reference>
<proteinExistence type="predicted"/>
<accession>A0A1L7XK29</accession>
<dbReference type="OrthoDB" id="3912356at2759"/>
<sequence length="480" mass="54401">MAELQPRKPSFSSRLAHALRPKKSTNRLRKKSAVDPSIKEITPPPTPNAYGKRLQHGAIYRPTNQDNTDEQTGERRDDTDLLHGLAHHESDDSLDEVVNLTRADLEAWRPPGEPIIASLPSALWELIASYLSLSDVASLAFSSKVLAVRLGPGPWMALEQPENLNERNNFLHRLDQHLPAHLLCFDCGTYHLRTQLGQEKLRPTLVFNPLYNCPSVAKAGYVPPRIRLTPGNTLPYTFVQLVFRAIKHSPNHGIALASLCRRWKDPDSEWTHQTRYYIYKGHLLMRVVSQSFAAPKLPPSGERHLLYSREDYTPYFSCCAHWRDGELMNICKCALAHIPEHRQGITQQLKQGPQIQMALRNVNPIVTLCSFCRPMRRCPDCPTEYLVELKLAEDKLDPVVKFKQVITVTRWSDLGDGSSPYTSEWSSVKGEGEYHSFNMMGKRAISGIFEAQSGVTMPGQRLLSLNPKNVKQGEEGHDWY</sequence>
<protein>
    <submittedName>
        <fullName evidence="2">Uncharacterized protein</fullName>
    </submittedName>
</protein>
<evidence type="ECO:0000256" key="1">
    <source>
        <dbReference type="SAM" id="MobiDB-lite"/>
    </source>
</evidence>
<gene>
    <name evidence="2" type="ORF">PAC_15302</name>
</gene>
<name>A0A1L7XK29_9HELO</name>
<evidence type="ECO:0000313" key="2">
    <source>
        <dbReference type="EMBL" id="CZR65402.1"/>
    </source>
</evidence>
<evidence type="ECO:0000313" key="3">
    <source>
        <dbReference type="Proteomes" id="UP000184330"/>
    </source>
</evidence>
<keyword evidence="3" id="KW-1185">Reference proteome</keyword>
<feature type="region of interest" description="Disordered" evidence="1">
    <location>
        <begin position="1"/>
        <end position="52"/>
    </location>
</feature>
<dbReference type="STRING" id="576137.A0A1L7XK29"/>